<dbReference type="Proteomes" id="UP001501710">
    <property type="component" value="Unassembled WGS sequence"/>
</dbReference>
<evidence type="ECO:0000256" key="1">
    <source>
        <dbReference type="SAM" id="MobiDB-lite"/>
    </source>
</evidence>
<reference evidence="3" key="1">
    <citation type="journal article" date="2019" name="Int. J. Syst. Evol. Microbiol.">
        <title>The Global Catalogue of Microorganisms (GCM) 10K type strain sequencing project: providing services to taxonomists for standard genome sequencing and annotation.</title>
        <authorList>
            <consortium name="The Broad Institute Genomics Platform"/>
            <consortium name="The Broad Institute Genome Sequencing Center for Infectious Disease"/>
            <person name="Wu L."/>
            <person name="Ma J."/>
        </authorList>
    </citation>
    <scope>NUCLEOTIDE SEQUENCE [LARGE SCALE GENOMIC DNA]</scope>
    <source>
        <strain evidence="3">JCM 17440</strain>
    </source>
</reference>
<comment type="caution">
    <text evidence="2">The sequence shown here is derived from an EMBL/GenBank/DDBJ whole genome shotgun (WGS) entry which is preliminary data.</text>
</comment>
<feature type="region of interest" description="Disordered" evidence="1">
    <location>
        <begin position="459"/>
        <end position="502"/>
    </location>
</feature>
<gene>
    <name evidence="2" type="ORF">GCM10022254_52680</name>
</gene>
<name>A0ABP8CED5_9ACTN</name>
<evidence type="ECO:0000313" key="3">
    <source>
        <dbReference type="Proteomes" id="UP001501710"/>
    </source>
</evidence>
<keyword evidence="3" id="KW-1185">Reference proteome</keyword>
<sequence>MVTFGEMAALATEHLTDIQRQTHVKHLARDIQSRTIPPELARLTHTLTRYYDQIADGFGSPRGDDTDVRDAARRASARLRQAERLLGPPAQTEAPRSILAQKLRATSIALGCGLDLLSTNFPVTTDQVTSVNAAVITTPEAARSLLHQVSVYTTTLSHLVSRTKTPVNRAASPLLRAAVIAHAHSLDHTSPTIAAVSLHHAPDRIPPVLNEDNGQSLVGINGSIQRLSGLATDTSVPTWRYLARAATIICDLNHKIVQQLIYRLEELDNPDHIPALQQAKASIRHTSTAWKSIIQKWDEYVGHYGHPAYGPATDASDLIIRLGRRIHADPAWTPSPRASPRVRPPHELATDLAQAADLIALTVKTTEACNIIASYQTVIIDVAATGVLNRQKNPPIHRSQIALAAESLVARSDAAQSKGRQAITTLVQAIQNLEAPPTSTSMEMQLALHRADILTEQEQAKLAASEFPGSPPERPNNELSSPDIHSKPNVTKSFPKTNPIKR</sequence>
<proteinExistence type="predicted"/>
<dbReference type="EMBL" id="BAABAS010000020">
    <property type="protein sequence ID" value="GAA4238104.1"/>
    <property type="molecule type" value="Genomic_DNA"/>
</dbReference>
<organism evidence="2 3">
    <name type="scientific">Actinomadura meridiana</name>
    <dbReference type="NCBI Taxonomy" id="559626"/>
    <lineage>
        <taxon>Bacteria</taxon>
        <taxon>Bacillati</taxon>
        <taxon>Actinomycetota</taxon>
        <taxon>Actinomycetes</taxon>
        <taxon>Streptosporangiales</taxon>
        <taxon>Thermomonosporaceae</taxon>
        <taxon>Actinomadura</taxon>
    </lineage>
</organism>
<accession>A0ABP8CED5</accession>
<evidence type="ECO:0000313" key="2">
    <source>
        <dbReference type="EMBL" id="GAA4238104.1"/>
    </source>
</evidence>
<protein>
    <submittedName>
        <fullName evidence="2">Uncharacterized protein</fullName>
    </submittedName>
</protein>